<evidence type="ECO:0000313" key="9">
    <source>
        <dbReference type="Proteomes" id="UP001054857"/>
    </source>
</evidence>
<dbReference type="PANTHER" id="PTHR11627">
    <property type="entry name" value="FRUCTOSE-BISPHOSPHATE ALDOLASE"/>
    <property type="match status" value="1"/>
</dbReference>
<evidence type="ECO:0000256" key="4">
    <source>
        <dbReference type="ARBA" id="ARBA00013068"/>
    </source>
</evidence>
<keyword evidence="6" id="KW-0456">Lyase</keyword>
<gene>
    <name evidence="8" type="ORF">Agub_g8300</name>
</gene>
<feature type="compositionally biased region" description="Low complexity" evidence="7">
    <location>
        <begin position="288"/>
        <end position="300"/>
    </location>
</feature>
<feature type="region of interest" description="Disordered" evidence="7">
    <location>
        <begin position="369"/>
        <end position="407"/>
    </location>
</feature>
<dbReference type="InterPro" id="IPR000741">
    <property type="entry name" value="FBA_I"/>
</dbReference>
<feature type="compositionally biased region" description="Gly residues" evidence="7">
    <location>
        <begin position="245"/>
        <end position="259"/>
    </location>
</feature>
<comment type="catalytic activity">
    <reaction evidence="1">
        <text>beta-D-fructose 1,6-bisphosphate = D-glyceraldehyde 3-phosphate + dihydroxyacetone phosphate</text>
        <dbReference type="Rhea" id="RHEA:14729"/>
        <dbReference type="ChEBI" id="CHEBI:32966"/>
        <dbReference type="ChEBI" id="CHEBI:57642"/>
        <dbReference type="ChEBI" id="CHEBI:59776"/>
        <dbReference type="EC" id="4.1.2.13"/>
    </reaction>
</comment>
<evidence type="ECO:0000256" key="1">
    <source>
        <dbReference type="ARBA" id="ARBA00000441"/>
    </source>
</evidence>
<evidence type="ECO:0000256" key="7">
    <source>
        <dbReference type="SAM" id="MobiDB-lite"/>
    </source>
</evidence>
<comment type="similarity">
    <text evidence="3">Belongs to the class I fructose-bisphosphate aldolase family.</text>
</comment>
<proteinExistence type="inferred from homology"/>
<dbReference type="GO" id="GO:0004332">
    <property type="term" value="F:fructose-bisphosphate aldolase activity"/>
    <property type="evidence" value="ECO:0007669"/>
    <property type="project" value="UniProtKB-EC"/>
</dbReference>
<keyword evidence="5" id="KW-0324">Glycolysis</keyword>
<reference evidence="8 9" key="1">
    <citation type="journal article" date="2021" name="Sci. Rep.">
        <title>Genome sequencing of the multicellular alga Astrephomene provides insights into convergent evolution of germ-soma differentiation.</title>
        <authorList>
            <person name="Yamashita S."/>
            <person name="Yamamoto K."/>
            <person name="Matsuzaki R."/>
            <person name="Suzuki S."/>
            <person name="Yamaguchi H."/>
            <person name="Hirooka S."/>
            <person name="Minakuchi Y."/>
            <person name="Miyagishima S."/>
            <person name="Kawachi M."/>
            <person name="Toyoda A."/>
            <person name="Nozaki H."/>
        </authorList>
    </citation>
    <scope>NUCLEOTIDE SEQUENCE [LARGE SCALE GENOMIC DNA]</scope>
    <source>
        <strain evidence="8 9">NIES-4017</strain>
    </source>
</reference>
<name>A0AAD3DTD1_9CHLO</name>
<feature type="compositionally biased region" description="Low complexity" evidence="7">
    <location>
        <begin position="369"/>
        <end position="378"/>
    </location>
</feature>
<dbReference type="Gene3D" id="3.20.20.70">
    <property type="entry name" value="Aldolase class I"/>
    <property type="match status" value="2"/>
</dbReference>
<feature type="compositionally biased region" description="Low complexity" evidence="7">
    <location>
        <begin position="319"/>
        <end position="328"/>
    </location>
</feature>
<feature type="region of interest" description="Disordered" evidence="7">
    <location>
        <begin position="228"/>
        <end position="263"/>
    </location>
</feature>
<dbReference type="InterPro" id="IPR013785">
    <property type="entry name" value="Aldolase_TIM"/>
</dbReference>
<feature type="region of interest" description="Disordered" evidence="7">
    <location>
        <begin position="282"/>
        <end position="345"/>
    </location>
</feature>
<feature type="compositionally biased region" description="Low complexity" evidence="7">
    <location>
        <begin position="79"/>
        <end position="105"/>
    </location>
</feature>
<sequence>MAKQRPAAAVAAATPPGREDAQQAPSEGTAAPAAASAASNSQPASSSPSSHRQTKHRSPNSSRNDKKAPSSKPNRPSSTANPQTRATAAATTSNNPNTPNPKSSSTSAAVLWALLILAAALAVHWTSTGVRKASQPPPPNTALREVARLLLHPEKGILAADESPVTFGKRLLSYGLPNNASVRRQWRRTLLTTPGLQQYISGVILHPETLSQLAPELRAVAAAAVAASPAGPSEGTGGPDVRADSGGGNDTDGNSGCGGQQQTQQRQFLLGVKLDEGTAPLQPQQQQGRAAAAGAAAAGPRGRGAGGGTGAAAGGSSRGSGSSSSTRGPAGGAGGGGSGGAGAEETYTQGLEGLATRCRRIRDALTTAPPMPAAAASPGTPPQPSPASPLSAGTSPPPGSPSPSAAAAAASSSSSLVSFAKWRAVFRVGRHTPSSAALRRNAHDMAAFAAVTQKCGLLPVLEPEVLSEGDHDLQRAMGATARVLKGLFRALRRRGDVDVGALLLKVAFVTPGEQHGGHLGVTPEQVANATLRVLFKTVPRVVPGILFLSGGQGEAAATAHLLALGRLVRERELAGRPPM</sequence>
<accession>A0AAD3DTD1</accession>
<evidence type="ECO:0000256" key="5">
    <source>
        <dbReference type="ARBA" id="ARBA00023152"/>
    </source>
</evidence>
<evidence type="ECO:0000313" key="8">
    <source>
        <dbReference type="EMBL" id="GFR46682.1"/>
    </source>
</evidence>
<comment type="caution">
    <text evidence="8">The sequence shown here is derived from an EMBL/GenBank/DDBJ whole genome shotgun (WGS) entry which is preliminary data.</text>
</comment>
<evidence type="ECO:0000256" key="3">
    <source>
        <dbReference type="ARBA" id="ARBA00010387"/>
    </source>
</evidence>
<dbReference type="Proteomes" id="UP001054857">
    <property type="component" value="Unassembled WGS sequence"/>
</dbReference>
<protein>
    <recommendedName>
        <fullName evidence="4">fructose-bisphosphate aldolase</fullName>
        <ecNumber evidence="4">4.1.2.13</ecNumber>
    </recommendedName>
</protein>
<dbReference type="Pfam" id="PF00274">
    <property type="entry name" value="Glycolytic"/>
    <property type="match status" value="2"/>
</dbReference>
<organism evidence="8 9">
    <name type="scientific">Astrephomene gubernaculifera</name>
    <dbReference type="NCBI Taxonomy" id="47775"/>
    <lineage>
        <taxon>Eukaryota</taxon>
        <taxon>Viridiplantae</taxon>
        <taxon>Chlorophyta</taxon>
        <taxon>core chlorophytes</taxon>
        <taxon>Chlorophyceae</taxon>
        <taxon>CS clade</taxon>
        <taxon>Chlamydomonadales</taxon>
        <taxon>Astrephomenaceae</taxon>
        <taxon>Astrephomene</taxon>
    </lineage>
</organism>
<dbReference type="SUPFAM" id="SSF51569">
    <property type="entry name" value="Aldolase"/>
    <property type="match status" value="2"/>
</dbReference>
<evidence type="ECO:0000256" key="6">
    <source>
        <dbReference type="ARBA" id="ARBA00023239"/>
    </source>
</evidence>
<feature type="compositionally biased region" description="Gly residues" evidence="7">
    <location>
        <begin position="329"/>
        <end position="342"/>
    </location>
</feature>
<feature type="compositionally biased region" description="Gly residues" evidence="7">
    <location>
        <begin position="301"/>
        <end position="318"/>
    </location>
</feature>
<dbReference type="EMBL" id="BMAR01000015">
    <property type="protein sequence ID" value="GFR46682.1"/>
    <property type="molecule type" value="Genomic_DNA"/>
</dbReference>
<dbReference type="GO" id="GO:0006096">
    <property type="term" value="P:glycolytic process"/>
    <property type="evidence" value="ECO:0007669"/>
    <property type="project" value="UniProtKB-KW"/>
</dbReference>
<evidence type="ECO:0000256" key="2">
    <source>
        <dbReference type="ARBA" id="ARBA00004714"/>
    </source>
</evidence>
<keyword evidence="9" id="KW-1185">Reference proteome</keyword>
<feature type="compositionally biased region" description="Low complexity" evidence="7">
    <location>
        <begin position="24"/>
        <end position="50"/>
    </location>
</feature>
<dbReference type="AlphaFoldDB" id="A0AAD3DTD1"/>
<comment type="pathway">
    <text evidence="2">Carbohydrate degradation; glycolysis; D-glyceraldehyde 3-phosphate and glycerone phosphate from D-glucose: step 4/4.</text>
</comment>
<feature type="region of interest" description="Disordered" evidence="7">
    <location>
        <begin position="1"/>
        <end position="105"/>
    </location>
</feature>
<dbReference type="EC" id="4.1.2.13" evidence="4"/>